<dbReference type="Pfam" id="PF00441">
    <property type="entry name" value="Acyl-CoA_dh_1"/>
    <property type="match status" value="1"/>
</dbReference>
<feature type="domain" description="Acyl-CoA dehydrogenase/oxidase C-terminal" evidence="7">
    <location>
        <begin position="229"/>
        <end position="377"/>
    </location>
</feature>
<comment type="similarity">
    <text evidence="2 6">Belongs to the acyl-CoA dehydrogenase family.</text>
</comment>
<evidence type="ECO:0000256" key="1">
    <source>
        <dbReference type="ARBA" id="ARBA00001974"/>
    </source>
</evidence>
<dbReference type="Pfam" id="PF02771">
    <property type="entry name" value="Acyl-CoA_dh_N"/>
    <property type="match status" value="1"/>
</dbReference>
<dbReference type="GO" id="GO:0050660">
    <property type="term" value="F:flavin adenine dinucleotide binding"/>
    <property type="evidence" value="ECO:0007669"/>
    <property type="project" value="InterPro"/>
</dbReference>
<keyword evidence="11" id="KW-1185">Reference proteome</keyword>
<evidence type="ECO:0000259" key="9">
    <source>
        <dbReference type="Pfam" id="PF02771"/>
    </source>
</evidence>
<dbReference type="InterPro" id="IPR009075">
    <property type="entry name" value="AcylCo_DH/oxidase_C"/>
</dbReference>
<evidence type="ECO:0000259" key="8">
    <source>
        <dbReference type="Pfam" id="PF02770"/>
    </source>
</evidence>
<dbReference type="KEGG" id="mprn:Q3V37_21590"/>
<comment type="cofactor">
    <cofactor evidence="1 6">
        <name>FAD</name>
        <dbReference type="ChEBI" id="CHEBI:57692"/>
    </cofactor>
</comment>
<evidence type="ECO:0000313" key="11">
    <source>
        <dbReference type="Proteomes" id="UP001235874"/>
    </source>
</evidence>
<evidence type="ECO:0000259" key="7">
    <source>
        <dbReference type="Pfam" id="PF00441"/>
    </source>
</evidence>
<gene>
    <name evidence="10" type="ORF">Q3V37_21590</name>
</gene>
<dbReference type="InterPro" id="IPR013786">
    <property type="entry name" value="AcylCoA_DH/ox_N"/>
</dbReference>
<name>A0AAJ6HN27_9ACTN</name>
<dbReference type="PROSITE" id="PS00073">
    <property type="entry name" value="ACYL_COA_DH_2"/>
    <property type="match status" value="1"/>
</dbReference>
<dbReference type="GO" id="GO:0003995">
    <property type="term" value="F:acyl-CoA dehydrogenase activity"/>
    <property type="evidence" value="ECO:0007669"/>
    <property type="project" value="InterPro"/>
</dbReference>
<keyword evidence="4 6" id="KW-0274">FAD</keyword>
<dbReference type="Proteomes" id="UP001235874">
    <property type="component" value="Chromosome"/>
</dbReference>
<evidence type="ECO:0000313" key="10">
    <source>
        <dbReference type="EMBL" id="WLS43985.1"/>
    </source>
</evidence>
<feature type="domain" description="Acyl-CoA oxidase/dehydrogenase middle" evidence="8">
    <location>
        <begin position="123"/>
        <end position="216"/>
    </location>
</feature>
<evidence type="ECO:0000256" key="5">
    <source>
        <dbReference type="ARBA" id="ARBA00023002"/>
    </source>
</evidence>
<accession>A0AAJ6HN27</accession>
<feature type="domain" description="Acyl-CoA dehydrogenase/oxidase N-terminal" evidence="9">
    <location>
        <begin position="9"/>
        <end position="119"/>
    </location>
</feature>
<dbReference type="Gene3D" id="2.40.110.10">
    <property type="entry name" value="Butyryl-CoA Dehydrogenase, subunit A, domain 2"/>
    <property type="match status" value="1"/>
</dbReference>
<dbReference type="InterPro" id="IPR037069">
    <property type="entry name" value="AcylCoA_DH/ox_N_sf"/>
</dbReference>
<dbReference type="PROSITE" id="PS00072">
    <property type="entry name" value="ACYL_COA_DH_1"/>
    <property type="match status" value="1"/>
</dbReference>
<keyword evidence="5 6" id="KW-0560">Oxidoreductase</keyword>
<dbReference type="RefSeq" id="WP_053661248.1">
    <property type="nucleotide sequence ID" value="NZ_CP130472.1"/>
</dbReference>
<dbReference type="InterPro" id="IPR006091">
    <property type="entry name" value="Acyl-CoA_Oxase/DH_mid-dom"/>
</dbReference>
<proteinExistence type="inferred from homology"/>
<evidence type="ECO:0000256" key="4">
    <source>
        <dbReference type="ARBA" id="ARBA00022827"/>
    </source>
</evidence>
<keyword evidence="3 6" id="KW-0285">Flavoprotein</keyword>
<evidence type="ECO:0000256" key="2">
    <source>
        <dbReference type="ARBA" id="ARBA00009347"/>
    </source>
</evidence>
<dbReference type="SUPFAM" id="SSF47203">
    <property type="entry name" value="Acyl-CoA dehydrogenase C-terminal domain-like"/>
    <property type="match status" value="1"/>
</dbReference>
<dbReference type="AlphaFoldDB" id="A0AAJ6HN27"/>
<evidence type="ECO:0000256" key="6">
    <source>
        <dbReference type="RuleBase" id="RU362125"/>
    </source>
</evidence>
<sequence>MTVDRILPTDEAHDLLDLATELADRELAPKAAGFEERAEFPRDVLRTIGRAGLLGLPYPEEYGGAAQPYEVYLQVLEILASRWLAVAEAVSVHTLSCYPVAAFGTDEQRKLLPDMLGGELLGAYCLSEPQGGSDAAALTTRAVRDGDAYVLSGTKAWITHARNADFYNVFCRTGGPGPKGISCVVADAATPGIAPQAAERTMGLRSSPVAQIVFDQARVPADRLVGGEGAGFTIAMSALDSGRLGIAACAVGLAQAALDYAVSYARERQQFGRAIIDFQGLGFGLADAATQISAARALTLAAARLRDAGRPYSIEAAKAKLFATDMAMRVTTDAVQVLGGAGYVADHPVERYMREAKVLQIVEGTNQIQRLVISRSLAKG</sequence>
<dbReference type="FunFam" id="1.20.140.10:FF:000004">
    <property type="entry name" value="Acyl-CoA dehydrogenase FadE25"/>
    <property type="match status" value="1"/>
</dbReference>
<dbReference type="PANTHER" id="PTHR43884">
    <property type="entry name" value="ACYL-COA DEHYDROGENASE"/>
    <property type="match status" value="1"/>
</dbReference>
<dbReference type="EMBL" id="CP130472">
    <property type="protein sequence ID" value="WLS43985.1"/>
    <property type="molecule type" value="Genomic_DNA"/>
</dbReference>
<dbReference type="Gene3D" id="1.10.540.10">
    <property type="entry name" value="Acyl-CoA dehydrogenase/oxidase, N-terminal domain"/>
    <property type="match status" value="1"/>
</dbReference>
<dbReference type="InterPro" id="IPR036250">
    <property type="entry name" value="AcylCo_DH-like_C"/>
</dbReference>
<reference evidence="10 11" key="1">
    <citation type="submission" date="2023-07" db="EMBL/GenBank/DDBJ databases">
        <title>Micromonospora profundi TRM 95458 converts glycerol to a new osmotic compound.</title>
        <authorList>
            <person name="Lu D."/>
        </authorList>
    </citation>
    <scope>NUCLEOTIDE SEQUENCE [LARGE SCALE GENOMIC DNA]</scope>
    <source>
        <strain evidence="10 11">TRM95458</strain>
    </source>
</reference>
<dbReference type="Gene3D" id="1.20.140.10">
    <property type="entry name" value="Butyryl-CoA Dehydrogenase, subunit A, domain 3"/>
    <property type="match status" value="1"/>
</dbReference>
<dbReference type="PANTHER" id="PTHR43884:SF12">
    <property type="entry name" value="ISOVALERYL-COA DEHYDROGENASE, MITOCHONDRIAL-RELATED"/>
    <property type="match status" value="1"/>
</dbReference>
<dbReference type="SUPFAM" id="SSF56645">
    <property type="entry name" value="Acyl-CoA dehydrogenase NM domain-like"/>
    <property type="match status" value="1"/>
</dbReference>
<protein>
    <submittedName>
        <fullName evidence="10">Acyl-CoA dehydrogenase family protein</fullName>
    </submittedName>
</protein>
<dbReference type="InterPro" id="IPR006089">
    <property type="entry name" value="Acyl-CoA_DH_CS"/>
</dbReference>
<dbReference type="Pfam" id="PF02770">
    <property type="entry name" value="Acyl-CoA_dh_M"/>
    <property type="match status" value="1"/>
</dbReference>
<dbReference type="FunFam" id="2.40.110.10:FF:000002">
    <property type="entry name" value="Acyl-CoA dehydrogenase fadE12"/>
    <property type="match status" value="1"/>
</dbReference>
<dbReference type="PIRSF" id="PIRSF016578">
    <property type="entry name" value="HsaA"/>
    <property type="match status" value="1"/>
</dbReference>
<dbReference type="InterPro" id="IPR009100">
    <property type="entry name" value="AcylCoA_DH/oxidase_NM_dom_sf"/>
</dbReference>
<organism evidence="10 11">
    <name type="scientific">Micromonospora profundi</name>
    <dbReference type="NCBI Taxonomy" id="1420889"/>
    <lineage>
        <taxon>Bacteria</taxon>
        <taxon>Bacillati</taxon>
        <taxon>Actinomycetota</taxon>
        <taxon>Actinomycetes</taxon>
        <taxon>Micromonosporales</taxon>
        <taxon>Micromonosporaceae</taxon>
        <taxon>Micromonospora</taxon>
    </lineage>
</organism>
<dbReference type="InterPro" id="IPR046373">
    <property type="entry name" value="Acyl-CoA_Oxase/DH_mid-dom_sf"/>
</dbReference>
<evidence type="ECO:0000256" key="3">
    <source>
        <dbReference type="ARBA" id="ARBA00022630"/>
    </source>
</evidence>